<keyword evidence="3" id="KW-1185">Reference proteome</keyword>
<dbReference type="PANTHER" id="PTHR18964:SF149">
    <property type="entry name" value="BIFUNCTIONAL UDP-N-ACETYLGLUCOSAMINE 2-EPIMERASE_N-ACETYLMANNOSAMINE KINASE"/>
    <property type="match status" value="1"/>
</dbReference>
<dbReference type="Pfam" id="PF00480">
    <property type="entry name" value="ROK"/>
    <property type="match status" value="1"/>
</dbReference>
<dbReference type="SUPFAM" id="SSF46785">
    <property type="entry name" value="Winged helix' DNA-binding domain"/>
    <property type="match status" value="1"/>
</dbReference>
<organism evidence="2 3">
    <name type="scientific">Salipiger profundus</name>
    <dbReference type="NCBI Taxonomy" id="1229727"/>
    <lineage>
        <taxon>Bacteria</taxon>
        <taxon>Pseudomonadati</taxon>
        <taxon>Pseudomonadota</taxon>
        <taxon>Alphaproteobacteria</taxon>
        <taxon>Rhodobacterales</taxon>
        <taxon>Roseobacteraceae</taxon>
        <taxon>Salipiger</taxon>
    </lineage>
</organism>
<dbReference type="Gene3D" id="3.30.420.40">
    <property type="match status" value="2"/>
</dbReference>
<dbReference type="KEGG" id="tpro:Ga0080559_TMP5200"/>
<dbReference type="SUPFAM" id="SSF53067">
    <property type="entry name" value="Actin-like ATPase domain"/>
    <property type="match status" value="1"/>
</dbReference>
<keyword evidence="2" id="KW-0614">Plasmid</keyword>
<protein>
    <submittedName>
        <fullName evidence="2">Transcriptional regulator/sugar kinase</fullName>
    </submittedName>
</protein>
<gene>
    <name evidence="2" type="ORF">Ga0080559_TMP5200</name>
</gene>
<geneLocation type="plasmid" evidence="3">
    <name>ptpro6</name>
</geneLocation>
<proteinExistence type="inferred from homology"/>
<dbReference type="Pfam" id="PF13412">
    <property type="entry name" value="HTH_24"/>
    <property type="match status" value="1"/>
</dbReference>
<keyword evidence="2" id="KW-0418">Kinase</keyword>
<dbReference type="AlphaFoldDB" id="A0A1U7DE09"/>
<evidence type="ECO:0000256" key="1">
    <source>
        <dbReference type="ARBA" id="ARBA00006479"/>
    </source>
</evidence>
<dbReference type="Proteomes" id="UP000186559">
    <property type="component" value="Plasmid pTPRO6"/>
</dbReference>
<dbReference type="PANTHER" id="PTHR18964">
    <property type="entry name" value="ROK (REPRESSOR, ORF, KINASE) FAMILY"/>
    <property type="match status" value="1"/>
</dbReference>
<dbReference type="Gene3D" id="1.10.10.10">
    <property type="entry name" value="Winged helix-like DNA-binding domain superfamily/Winged helix DNA-binding domain"/>
    <property type="match status" value="1"/>
</dbReference>
<dbReference type="GO" id="GO:0016301">
    <property type="term" value="F:kinase activity"/>
    <property type="evidence" value="ECO:0007669"/>
    <property type="project" value="UniProtKB-KW"/>
</dbReference>
<dbReference type="EMBL" id="CP014802">
    <property type="protein sequence ID" value="APX26300.1"/>
    <property type="molecule type" value="Genomic_DNA"/>
</dbReference>
<comment type="similarity">
    <text evidence="1">Belongs to the ROK (NagC/XylR) family.</text>
</comment>
<accession>A0A1U7DE09</accession>
<sequence length="387" mass="39801">MSMPLAVRLMNERRALQALLNDGAMSRAGLARALDVTRSTASSIVANLVADGRVKELSAPAEDGGQRTGRPGIRVALDPDHALFLGADIGAQLIRLCAVDYTGALRHGDARPLAGGRGPDAVADQLARMVTDYRATLPRPGAVAGLSVAVPGVVDAEGCVSRAPPLGWGKVPLRDALQARLPEVTVVRLVNDANAFAVAERHAGDPAPPDEALYILIDEGVGGCIFAGGRMVEGAGGFAGEIGHMPFGRPGHGTLAGLPEAFENHVARSAVLTHLARCGGKADTLEALSTLLAEEDPAARKVLETWCADFGRGLAVLATLFNPSEIVVGGAVAMLFGQRRAACLSALGAHLMPGTPVPRVRLATLGAEAPSVGAARLLHEAAFAAPL</sequence>
<dbReference type="RefSeq" id="WP_076625938.1">
    <property type="nucleotide sequence ID" value="NZ_BMEW01000010.1"/>
</dbReference>
<dbReference type="InterPro" id="IPR000600">
    <property type="entry name" value="ROK"/>
</dbReference>
<evidence type="ECO:0000313" key="3">
    <source>
        <dbReference type="Proteomes" id="UP000186559"/>
    </source>
</evidence>
<dbReference type="InterPro" id="IPR043129">
    <property type="entry name" value="ATPase_NBD"/>
</dbReference>
<keyword evidence="2" id="KW-0808">Transferase</keyword>
<name>A0A1U7DE09_9RHOB</name>
<dbReference type="InterPro" id="IPR036388">
    <property type="entry name" value="WH-like_DNA-bd_sf"/>
</dbReference>
<reference evidence="2 3" key="1">
    <citation type="submission" date="2016-03" db="EMBL/GenBank/DDBJ databases">
        <title>Deep-sea bacteria in the southern Pacific.</title>
        <authorList>
            <person name="Tang K."/>
        </authorList>
    </citation>
    <scope>NUCLEOTIDE SEQUENCE [LARGE SCALE GENOMIC DNA]</scope>
    <source>
        <strain evidence="2 3">JLT2016</strain>
        <plasmid evidence="3">Plasmid ptpro6</plasmid>
    </source>
</reference>
<evidence type="ECO:0000313" key="2">
    <source>
        <dbReference type="EMBL" id="APX26300.1"/>
    </source>
</evidence>
<dbReference type="InterPro" id="IPR036390">
    <property type="entry name" value="WH_DNA-bd_sf"/>
</dbReference>